<reference evidence="10 11" key="1">
    <citation type="submission" date="2019-06" db="EMBL/GenBank/DDBJ databases">
        <title>Sequencing the genomes of 1000 actinobacteria strains.</title>
        <authorList>
            <person name="Klenk H.-P."/>
        </authorList>
    </citation>
    <scope>NUCLEOTIDE SEQUENCE [LARGE SCALE GENOMIC DNA]</scope>
    <source>
        <strain evidence="10 11">DSM 45511</strain>
    </source>
</reference>
<dbReference type="HAMAP" id="MF_00277">
    <property type="entry name" value="PII_uridylyl_transf"/>
    <property type="match status" value="1"/>
</dbReference>
<dbReference type="EC" id="2.7.7.59" evidence="7"/>
<evidence type="ECO:0000256" key="6">
    <source>
        <dbReference type="ARBA" id="ARBA00023268"/>
    </source>
</evidence>
<feature type="region of interest" description="Uridylyltransferase" evidence="7">
    <location>
        <begin position="1"/>
        <end position="307"/>
    </location>
</feature>
<comment type="similarity">
    <text evidence="7">Belongs to the GlnD family.</text>
</comment>
<accession>A0A543GDP0</accession>
<dbReference type="CDD" id="cd00077">
    <property type="entry name" value="HDc"/>
    <property type="match status" value="1"/>
</dbReference>
<dbReference type="NCBIfam" id="TIGR01693">
    <property type="entry name" value="UTase_glnD"/>
    <property type="match status" value="1"/>
</dbReference>
<comment type="cofactor">
    <cofactor evidence="7">
        <name>Mg(2+)</name>
        <dbReference type="ChEBI" id="CHEBI:18420"/>
    </cofactor>
</comment>
<protein>
    <recommendedName>
        <fullName evidence="7">Bifunctional uridylyltransferase/uridylyl-removing enzyme</fullName>
        <shortName evidence="7">UTase/UR</shortName>
    </recommendedName>
    <alternativeName>
        <fullName evidence="7">Bifunctional [protein-PII] modification enzyme</fullName>
    </alternativeName>
    <alternativeName>
        <fullName evidence="7">Bifunctional nitrogen sensor protein</fullName>
    </alternativeName>
    <domain>
        <recommendedName>
            <fullName evidence="7">[Protein-PII] uridylyltransferase</fullName>
            <shortName evidence="7">PII uridylyltransferase</shortName>
            <shortName evidence="7">UTase</shortName>
            <ecNumber evidence="7">2.7.7.59</ecNumber>
        </recommendedName>
    </domain>
    <domain>
        <recommendedName>
            <fullName evidence="7">[Protein-PII]-UMP uridylyl-removing enzyme</fullName>
            <shortName evidence="7">UR</shortName>
            <ecNumber evidence="7">3.1.4.-</ecNumber>
        </recommendedName>
    </domain>
</protein>
<dbReference type="RefSeq" id="WP_211361812.1">
    <property type="nucleotide sequence ID" value="NZ_VFPH01000001.1"/>
</dbReference>
<keyword evidence="5 7" id="KW-0460">Magnesium</keyword>
<evidence type="ECO:0000256" key="7">
    <source>
        <dbReference type="HAMAP-Rule" id="MF_00277"/>
    </source>
</evidence>
<dbReference type="InterPro" id="IPR013546">
    <property type="entry name" value="PII_UdlTrfase/GS_AdlTrfase"/>
</dbReference>
<organism evidence="10 11">
    <name type="scientific">Pseudonocardia cypriaca</name>
    <dbReference type="NCBI Taxonomy" id="882449"/>
    <lineage>
        <taxon>Bacteria</taxon>
        <taxon>Bacillati</taxon>
        <taxon>Actinomycetota</taxon>
        <taxon>Actinomycetes</taxon>
        <taxon>Pseudonocardiales</taxon>
        <taxon>Pseudonocardiaceae</taxon>
        <taxon>Pseudonocardia</taxon>
    </lineage>
</organism>
<dbReference type="InterPro" id="IPR006674">
    <property type="entry name" value="HD_domain"/>
</dbReference>
<dbReference type="NCBIfam" id="NF002895">
    <property type="entry name" value="PRK03381.1"/>
    <property type="match status" value="1"/>
</dbReference>
<evidence type="ECO:0000256" key="1">
    <source>
        <dbReference type="ARBA" id="ARBA00022679"/>
    </source>
</evidence>
<evidence type="ECO:0000256" key="3">
    <source>
        <dbReference type="ARBA" id="ARBA00022737"/>
    </source>
</evidence>
<dbReference type="PIRSF" id="PIRSF006288">
    <property type="entry name" value="PII_uridyltransf"/>
    <property type="match status" value="1"/>
</dbReference>
<dbReference type="InterPro" id="IPR003607">
    <property type="entry name" value="HD/PDEase_dom"/>
</dbReference>
<proteinExistence type="inferred from homology"/>
<dbReference type="Pfam" id="PF01966">
    <property type="entry name" value="HD"/>
    <property type="match status" value="1"/>
</dbReference>
<name>A0A543GDP0_9PSEU</name>
<feature type="domain" description="ACT" evidence="8">
    <location>
        <begin position="604"/>
        <end position="681"/>
    </location>
</feature>
<dbReference type="AlphaFoldDB" id="A0A543GDP0"/>
<dbReference type="SUPFAM" id="SSF55021">
    <property type="entry name" value="ACT-like"/>
    <property type="match status" value="1"/>
</dbReference>
<keyword evidence="11" id="KW-1185">Reference proteome</keyword>
<dbReference type="GO" id="GO:0006808">
    <property type="term" value="P:regulation of nitrogen utilization"/>
    <property type="evidence" value="ECO:0007669"/>
    <property type="project" value="UniProtKB-UniRule"/>
</dbReference>
<dbReference type="SUPFAM" id="SSF109604">
    <property type="entry name" value="HD-domain/PDEase-like"/>
    <property type="match status" value="1"/>
</dbReference>
<dbReference type="SMART" id="SM00471">
    <property type="entry name" value="HDc"/>
    <property type="match status" value="1"/>
</dbReference>
<dbReference type="CDD" id="cd05401">
    <property type="entry name" value="NT_GlnE_GlnD_like"/>
    <property type="match status" value="1"/>
</dbReference>
<keyword evidence="3" id="KW-0677">Repeat</keyword>
<comment type="activity regulation">
    <text evidence="7">Uridylyltransferase (UTase) activity is inhibited by glutamine, while glutamine activates uridylyl-removing (UR) activity.</text>
</comment>
<dbReference type="Gene3D" id="1.10.3090.10">
    <property type="entry name" value="cca-adding enzyme, domain 2"/>
    <property type="match status" value="1"/>
</dbReference>
<dbReference type="GO" id="GO:0008081">
    <property type="term" value="F:phosphoric diester hydrolase activity"/>
    <property type="evidence" value="ECO:0007669"/>
    <property type="project" value="UniProtKB-UniRule"/>
</dbReference>
<dbReference type="PROSITE" id="PS51831">
    <property type="entry name" value="HD"/>
    <property type="match status" value="1"/>
</dbReference>
<comment type="domain">
    <text evidence="7">Has four distinct domains: an N-terminal nucleotidyltransferase (NT) domain responsible for UTase activity, a central HD domain that encodes UR activity, and two C-terminal ACT domains that seem to have a role in glutamine sensing.</text>
</comment>
<keyword evidence="1 7" id="KW-0808">Transferase</keyword>
<dbReference type="Pfam" id="PF08335">
    <property type="entry name" value="GlnD_UR_UTase"/>
    <property type="match status" value="1"/>
</dbReference>
<dbReference type="PANTHER" id="PTHR47320">
    <property type="entry name" value="BIFUNCTIONAL URIDYLYLTRANSFERASE/URIDYLYL-REMOVING ENZYME"/>
    <property type="match status" value="1"/>
</dbReference>
<dbReference type="SUPFAM" id="SSF81593">
    <property type="entry name" value="Nucleotidyltransferase substrate binding subunit/domain"/>
    <property type="match status" value="1"/>
</dbReference>
<keyword evidence="6 7" id="KW-0511">Multifunctional enzyme</keyword>
<comment type="catalytic activity">
    <reaction evidence="7">
        <text>[protein-PII]-uridylyl-L-tyrosine + H2O = [protein-PII]-L-tyrosine + UMP + H(+)</text>
        <dbReference type="Rhea" id="RHEA:48600"/>
        <dbReference type="Rhea" id="RHEA-COMP:12147"/>
        <dbReference type="Rhea" id="RHEA-COMP:12148"/>
        <dbReference type="ChEBI" id="CHEBI:15377"/>
        <dbReference type="ChEBI" id="CHEBI:15378"/>
        <dbReference type="ChEBI" id="CHEBI:46858"/>
        <dbReference type="ChEBI" id="CHEBI:57865"/>
        <dbReference type="ChEBI" id="CHEBI:90602"/>
    </reaction>
</comment>
<evidence type="ECO:0000259" key="8">
    <source>
        <dbReference type="PROSITE" id="PS51671"/>
    </source>
</evidence>
<evidence type="ECO:0000256" key="4">
    <source>
        <dbReference type="ARBA" id="ARBA00022801"/>
    </source>
</evidence>
<comment type="caution">
    <text evidence="10">The sequence shown here is derived from an EMBL/GenBank/DDBJ whole genome shotgun (WGS) entry which is preliminary data.</text>
</comment>
<keyword evidence="2 7" id="KW-0548">Nucleotidyltransferase</keyword>
<comment type="catalytic activity">
    <reaction evidence="7">
        <text>[protein-PII]-L-tyrosine + UTP = [protein-PII]-uridylyl-L-tyrosine + diphosphate</text>
        <dbReference type="Rhea" id="RHEA:13673"/>
        <dbReference type="Rhea" id="RHEA-COMP:12147"/>
        <dbReference type="Rhea" id="RHEA-COMP:12148"/>
        <dbReference type="ChEBI" id="CHEBI:33019"/>
        <dbReference type="ChEBI" id="CHEBI:46398"/>
        <dbReference type="ChEBI" id="CHEBI:46858"/>
        <dbReference type="ChEBI" id="CHEBI:90602"/>
        <dbReference type="EC" id="2.7.7.59"/>
    </reaction>
</comment>
<evidence type="ECO:0000313" key="10">
    <source>
        <dbReference type="EMBL" id="TQM44175.1"/>
    </source>
</evidence>
<evidence type="ECO:0000259" key="9">
    <source>
        <dbReference type="PROSITE" id="PS51831"/>
    </source>
</evidence>
<dbReference type="InterPro" id="IPR010043">
    <property type="entry name" value="UTase/UR"/>
</dbReference>
<dbReference type="EC" id="3.1.4.-" evidence="7"/>
<comment type="function">
    <text evidence="7">Modifies, by uridylylation and deuridylylation, the PII regulatory proteins (GlnB and homologs), in response to the nitrogen status of the cell that GlnD senses through the glutamine level. Under low glutamine levels, catalyzes the conversion of the PII proteins and UTP to PII-UMP and PPi, while under higher glutamine levels, GlnD hydrolyzes PII-UMP to PII and UMP (deuridylylation). Thus, controls uridylylation state and activity of the PII proteins, and plays an important role in the regulation of nitrogen metabolism.</text>
</comment>
<comment type="caution">
    <text evidence="7">Lacks conserved residue(s) required for the propagation of feature annotation.</text>
</comment>
<dbReference type="Proteomes" id="UP000319818">
    <property type="component" value="Unassembled WGS sequence"/>
</dbReference>
<gene>
    <name evidence="7" type="primary">glnD</name>
    <name evidence="10" type="ORF">FB388_1537</name>
</gene>
<evidence type="ECO:0000313" key="11">
    <source>
        <dbReference type="Proteomes" id="UP000319818"/>
    </source>
</evidence>
<evidence type="ECO:0000256" key="5">
    <source>
        <dbReference type="ARBA" id="ARBA00022842"/>
    </source>
</evidence>
<feature type="domain" description="HD" evidence="9">
    <location>
        <begin position="422"/>
        <end position="523"/>
    </location>
</feature>
<dbReference type="InterPro" id="IPR002912">
    <property type="entry name" value="ACT_dom"/>
</dbReference>
<dbReference type="GO" id="GO:0008773">
    <property type="term" value="F:[protein-PII] uridylyltransferase activity"/>
    <property type="evidence" value="ECO:0007669"/>
    <property type="project" value="UniProtKB-UniRule"/>
</dbReference>
<dbReference type="SUPFAM" id="SSF81301">
    <property type="entry name" value="Nucleotidyltransferase"/>
    <property type="match status" value="1"/>
</dbReference>
<keyword evidence="4 7" id="KW-0378">Hydrolase</keyword>
<dbReference type="InterPro" id="IPR045865">
    <property type="entry name" value="ACT-like_dom_sf"/>
</dbReference>
<dbReference type="EMBL" id="VFPH01000001">
    <property type="protein sequence ID" value="TQM44175.1"/>
    <property type="molecule type" value="Genomic_DNA"/>
</dbReference>
<evidence type="ECO:0000256" key="2">
    <source>
        <dbReference type="ARBA" id="ARBA00022695"/>
    </source>
</evidence>
<sequence length="783" mass="82928">MGAVAVASGDAEDLARAKAVLLEQGTGKRRLGPEALRTALVDLHDFWLSSRAAAIGLTDRAALVAVGALGRRELAPWSDLDLVLLHDGRTDVERLAGELWYPLWDAGIGLDHSVRTPGQAVQVAATDMRAALGLLEARHIAGDPALSEKVRAAVRQSWRAGIRGRFDELADTAHERWRKVGDVAHRVEPDLKNGHGGLRDVQLIDALAAAQLVDRPAADVQAARTLLLDVRTELHRLAGRARDVLHAQEADEVAAALEISDRFELARALSGAARSVAFAAEVGLRSARNALPRRGLAALRRPPVRRPLDAGVVEHIGEVALARDASAARDPALVLRVAATAARTGMPIAAGTLHRLADTAPELRTPWPRPARGELLSLLGTGRPMVDVVESLDRTGLWGRLFPEWGAVRDLPPRDRAHVWTVDRHLVEASAQAARLTTRVARPDLLLVGALLHDIGKGRGGDHSEVGESLAVQIGQRLGFPDPDVAVLGRMVRHHLLLPHTATRRDLEDPATVTRVVDTLDGDGLLLELLEALAEADALATGPGVWSPWKRTLIHDLANRCRAVLAGMALPGQTPPTAAATELAAAVEADGRPQVRLDEGDPAGVVVAVPHRTGSLAAAAGVLALHSLEVHAAELATLGGVAVFTFTASPRFGGLPDPALLRSDLSRVLDGGLQLPEALARKERDYAPRGAAAEPPAPPRVLWFDDEATGAVVLELRGTDRIGLLHRVVTALEECGADVRWAKVSTLGASVVDAFGLAGTSGEGALGRAERQRIENAVLTAAG</sequence>
<dbReference type="PROSITE" id="PS51671">
    <property type="entry name" value="ACT"/>
    <property type="match status" value="1"/>
</dbReference>
<dbReference type="PANTHER" id="PTHR47320:SF1">
    <property type="entry name" value="BIFUNCTIONAL URIDYLYLTRANSFERASE_URIDYLYL-REMOVING ENZYME"/>
    <property type="match status" value="1"/>
</dbReference>
<dbReference type="InterPro" id="IPR043519">
    <property type="entry name" value="NT_sf"/>
</dbReference>